<evidence type="ECO:0000259" key="12">
    <source>
        <dbReference type="PROSITE" id="PS50885"/>
    </source>
</evidence>
<keyword evidence="8" id="KW-1133">Transmembrane helix</keyword>
<evidence type="ECO:0000256" key="1">
    <source>
        <dbReference type="ARBA" id="ARBA00000085"/>
    </source>
</evidence>
<dbReference type="InterPro" id="IPR036890">
    <property type="entry name" value="HATPase_C_sf"/>
</dbReference>
<dbReference type="EMBL" id="CP119326">
    <property type="protein sequence ID" value="WEK40021.1"/>
    <property type="molecule type" value="Genomic_DNA"/>
</dbReference>
<keyword evidence="6" id="KW-0812">Transmembrane</keyword>
<dbReference type="InterPro" id="IPR004358">
    <property type="entry name" value="Sig_transdc_His_kin-like_C"/>
</dbReference>
<dbReference type="Proteomes" id="UP001213664">
    <property type="component" value="Chromosome"/>
</dbReference>
<evidence type="ECO:0000259" key="11">
    <source>
        <dbReference type="PROSITE" id="PS50109"/>
    </source>
</evidence>
<dbReference type="InterPro" id="IPR003661">
    <property type="entry name" value="HisK_dim/P_dom"/>
</dbReference>
<dbReference type="SUPFAM" id="SSF55874">
    <property type="entry name" value="ATPase domain of HSP90 chaperone/DNA topoisomerase II/histidine kinase"/>
    <property type="match status" value="1"/>
</dbReference>
<dbReference type="SMART" id="SM00304">
    <property type="entry name" value="HAMP"/>
    <property type="match status" value="1"/>
</dbReference>
<evidence type="ECO:0000256" key="8">
    <source>
        <dbReference type="ARBA" id="ARBA00022989"/>
    </source>
</evidence>
<protein>
    <recommendedName>
        <fullName evidence="3">histidine kinase</fullName>
        <ecNumber evidence="3">2.7.13.3</ecNumber>
    </recommendedName>
</protein>
<dbReference type="Pfam" id="PF00512">
    <property type="entry name" value="HisKA"/>
    <property type="match status" value="1"/>
</dbReference>
<dbReference type="CDD" id="cd00075">
    <property type="entry name" value="HATPase"/>
    <property type="match status" value="1"/>
</dbReference>
<evidence type="ECO:0000256" key="6">
    <source>
        <dbReference type="ARBA" id="ARBA00022692"/>
    </source>
</evidence>
<organism evidence="13 14">
    <name type="scientific">Candidatus Brevundimonas colombiensis</name>
    <dbReference type="NCBI Taxonomy" id="3121376"/>
    <lineage>
        <taxon>Bacteria</taxon>
        <taxon>Pseudomonadati</taxon>
        <taxon>Pseudomonadota</taxon>
        <taxon>Alphaproteobacteria</taxon>
        <taxon>Caulobacterales</taxon>
        <taxon>Caulobacteraceae</taxon>
        <taxon>Brevundimonas</taxon>
    </lineage>
</organism>
<evidence type="ECO:0000256" key="7">
    <source>
        <dbReference type="ARBA" id="ARBA00022777"/>
    </source>
</evidence>
<reference evidence="13" key="1">
    <citation type="submission" date="2023-03" db="EMBL/GenBank/DDBJ databases">
        <title>Andean soil-derived lignocellulolytic bacterial consortium as a source of novel taxa and putative plastic-active enzymes.</title>
        <authorList>
            <person name="Diaz-Garcia L."/>
            <person name="Chuvochina M."/>
            <person name="Feuerriegel G."/>
            <person name="Bunk B."/>
            <person name="Sproer C."/>
            <person name="Streit W.R."/>
            <person name="Rodriguez L.M."/>
            <person name="Overmann J."/>
            <person name="Jimenez D.J."/>
        </authorList>
    </citation>
    <scope>NUCLEOTIDE SEQUENCE</scope>
    <source>
        <strain evidence="13">MAG 833</strain>
    </source>
</reference>
<dbReference type="Gene3D" id="3.30.565.10">
    <property type="entry name" value="Histidine kinase-like ATPase, C-terminal domain"/>
    <property type="match status" value="1"/>
</dbReference>
<name>A0AAJ5WZB1_9CAUL</name>
<dbReference type="GO" id="GO:0000155">
    <property type="term" value="F:phosphorelay sensor kinase activity"/>
    <property type="evidence" value="ECO:0007669"/>
    <property type="project" value="InterPro"/>
</dbReference>
<gene>
    <name evidence="13" type="ORF">P0Y50_16025</name>
</gene>
<dbReference type="SUPFAM" id="SSF47384">
    <property type="entry name" value="Homodimeric domain of signal transducing histidine kinase"/>
    <property type="match status" value="1"/>
</dbReference>
<dbReference type="PRINTS" id="PR00344">
    <property type="entry name" value="BCTRLSENSOR"/>
</dbReference>
<dbReference type="Pfam" id="PF08521">
    <property type="entry name" value="2CSK_N"/>
    <property type="match status" value="1"/>
</dbReference>
<evidence type="ECO:0000313" key="14">
    <source>
        <dbReference type="Proteomes" id="UP001213664"/>
    </source>
</evidence>
<evidence type="ECO:0000256" key="4">
    <source>
        <dbReference type="ARBA" id="ARBA00022553"/>
    </source>
</evidence>
<evidence type="ECO:0000313" key="13">
    <source>
        <dbReference type="EMBL" id="WEK40021.1"/>
    </source>
</evidence>
<dbReference type="InterPro" id="IPR050428">
    <property type="entry name" value="TCS_sensor_his_kinase"/>
</dbReference>
<dbReference type="Pfam" id="PF02518">
    <property type="entry name" value="HATPase_c"/>
    <property type="match status" value="1"/>
</dbReference>
<accession>A0AAJ5WZB1</accession>
<keyword evidence="9" id="KW-0902">Two-component regulatory system</keyword>
<evidence type="ECO:0000256" key="9">
    <source>
        <dbReference type="ARBA" id="ARBA00023012"/>
    </source>
</evidence>
<sequence length="437" mass="47141">MALVLGAGGALLINRIVERVHDRLLEASTRAVADTVAVDRGRVTLDLPPAAFGMLENDARDNVYYSVTAPQGLVTGYDDLPVTPSPALGVTQFRYLDYRDRRVRIASEARRLPRIEGLVVVQVAETLDARHALAAQLLLALGALEISIIALTALLVPAAVRWGLRPLRRIEAAADARGAEADFTPLPIDQAPAEVRRLIGAFNALLLRLDAAVDGLRRFTADASHQLRTPVAVMRTNIGLLDRMITEPSEGRERIADLDASATRLQRLLEQLLALSRAENAVSAAPRSVDLVELSRQIAMDHAPRALAAGQDLDFVAQAPRLDGFCDPLLTTEIISNLLDNAIRYAGSGAMLTVRVTKEGEEIGISVSDDGPGVAPDRRQRLTERFYRAIDDDHVSGSGLGLSIAKQLAHAMNGRLEIRHGDVGLTAVLHLPCDGEP</sequence>
<comment type="subcellular location">
    <subcellularLocation>
        <location evidence="2">Membrane</location>
    </subcellularLocation>
</comment>
<comment type="catalytic activity">
    <reaction evidence="1">
        <text>ATP + protein L-histidine = ADP + protein N-phospho-L-histidine.</text>
        <dbReference type="EC" id="2.7.13.3"/>
    </reaction>
</comment>
<dbReference type="PANTHER" id="PTHR45436:SF1">
    <property type="entry name" value="SENSOR PROTEIN QSEC"/>
    <property type="match status" value="1"/>
</dbReference>
<keyword evidence="5" id="KW-0808">Transferase</keyword>
<feature type="domain" description="HAMP" evidence="12">
    <location>
        <begin position="161"/>
        <end position="214"/>
    </location>
</feature>
<dbReference type="InterPro" id="IPR036097">
    <property type="entry name" value="HisK_dim/P_sf"/>
</dbReference>
<dbReference type="Gene3D" id="1.10.287.130">
    <property type="match status" value="1"/>
</dbReference>
<dbReference type="SMART" id="SM00387">
    <property type="entry name" value="HATPase_c"/>
    <property type="match status" value="1"/>
</dbReference>
<dbReference type="GO" id="GO:0005886">
    <property type="term" value="C:plasma membrane"/>
    <property type="evidence" value="ECO:0007669"/>
    <property type="project" value="TreeGrafter"/>
</dbReference>
<dbReference type="PROSITE" id="PS50109">
    <property type="entry name" value="HIS_KIN"/>
    <property type="match status" value="1"/>
</dbReference>
<evidence type="ECO:0000256" key="3">
    <source>
        <dbReference type="ARBA" id="ARBA00012438"/>
    </source>
</evidence>
<keyword evidence="7 13" id="KW-0418">Kinase</keyword>
<evidence type="ECO:0000256" key="5">
    <source>
        <dbReference type="ARBA" id="ARBA00022679"/>
    </source>
</evidence>
<evidence type="ECO:0000256" key="2">
    <source>
        <dbReference type="ARBA" id="ARBA00004370"/>
    </source>
</evidence>
<dbReference type="PROSITE" id="PS50885">
    <property type="entry name" value="HAMP"/>
    <property type="match status" value="1"/>
</dbReference>
<proteinExistence type="predicted"/>
<dbReference type="EC" id="2.7.13.3" evidence="3"/>
<dbReference type="InterPro" id="IPR003594">
    <property type="entry name" value="HATPase_dom"/>
</dbReference>
<dbReference type="InterPro" id="IPR003660">
    <property type="entry name" value="HAMP_dom"/>
</dbReference>
<dbReference type="PANTHER" id="PTHR45436">
    <property type="entry name" value="SENSOR HISTIDINE KINASE YKOH"/>
    <property type="match status" value="1"/>
</dbReference>
<dbReference type="CDD" id="cd00082">
    <property type="entry name" value="HisKA"/>
    <property type="match status" value="1"/>
</dbReference>
<keyword evidence="10" id="KW-0472">Membrane</keyword>
<evidence type="ECO:0000256" key="10">
    <source>
        <dbReference type="ARBA" id="ARBA00023136"/>
    </source>
</evidence>
<dbReference type="AlphaFoldDB" id="A0AAJ5WZB1"/>
<dbReference type="InterPro" id="IPR005467">
    <property type="entry name" value="His_kinase_dom"/>
</dbReference>
<dbReference type="InterPro" id="IPR013727">
    <property type="entry name" value="2CSK_N"/>
</dbReference>
<keyword evidence="4" id="KW-0597">Phosphoprotein</keyword>
<dbReference type="Pfam" id="PF00672">
    <property type="entry name" value="HAMP"/>
    <property type="match status" value="1"/>
</dbReference>
<feature type="domain" description="Histidine kinase" evidence="11">
    <location>
        <begin position="222"/>
        <end position="435"/>
    </location>
</feature>
<dbReference type="SMART" id="SM00388">
    <property type="entry name" value="HisKA"/>
    <property type="match status" value="1"/>
</dbReference>